<keyword evidence="4" id="KW-0812">Transmembrane</keyword>
<comment type="caution">
    <text evidence="7">The sequence shown here is derived from an EMBL/GenBank/DDBJ whole genome shotgun (WGS) entry which is preliminary data.</text>
</comment>
<reference evidence="7 8" key="1">
    <citation type="journal article" date="2018" name="Nat. Ecol. Evol.">
        <title>Shark genomes provide insights into elasmobranch evolution and the origin of vertebrates.</title>
        <authorList>
            <person name="Hara Y"/>
            <person name="Yamaguchi K"/>
            <person name="Onimaru K"/>
            <person name="Kadota M"/>
            <person name="Koyanagi M"/>
            <person name="Keeley SD"/>
            <person name="Tatsumi K"/>
            <person name="Tanaka K"/>
            <person name="Motone F"/>
            <person name="Kageyama Y"/>
            <person name="Nozu R"/>
            <person name="Adachi N"/>
            <person name="Nishimura O"/>
            <person name="Nakagawa R"/>
            <person name="Tanegashima C"/>
            <person name="Kiyatake I"/>
            <person name="Matsumoto R"/>
            <person name="Murakumo K"/>
            <person name="Nishida K"/>
            <person name="Terakita A"/>
            <person name="Kuratani S"/>
            <person name="Sato K"/>
            <person name="Hyodo S Kuraku.S."/>
        </authorList>
    </citation>
    <scope>NUCLEOTIDE SEQUENCE [LARGE SCALE GENOMIC DNA]</scope>
</reference>
<gene>
    <name evidence="7" type="ORF">chiPu_0031660</name>
</gene>
<proteinExistence type="inferred from homology"/>
<dbReference type="STRING" id="137246.A0A401TXK5"/>
<dbReference type="InterPro" id="IPR003688">
    <property type="entry name" value="TraG/VirD4"/>
</dbReference>
<keyword evidence="8" id="KW-1185">Reference proteome</keyword>
<evidence type="ECO:0000256" key="3">
    <source>
        <dbReference type="ARBA" id="ARBA00022475"/>
    </source>
</evidence>
<name>A0A401TXK5_CHIPU</name>
<organism evidence="7 8">
    <name type="scientific">Chiloscyllium punctatum</name>
    <name type="common">Brownbanded bambooshark</name>
    <name type="synonym">Hemiscyllium punctatum</name>
    <dbReference type="NCBI Taxonomy" id="137246"/>
    <lineage>
        <taxon>Eukaryota</taxon>
        <taxon>Metazoa</taxon>
        <taxon>Chordata</taxon>
        <taxon>Craniata</taxon>
        <taxon>Vertebrata</taxon>
        <taxon>Chondrichthyes</taxon>
        <taxon>Elasmobranchii</taxon>
        <taxon>Galeomorphii</taxon>
        <taxon>Galeoidea</taxon>
        <taxon>Orectolobiformes</taxon>
        <taxon>Hemiscylliidae</taxon>
        <taxon>Chiloscyllium</taxon>
    </lineage>
</organism>
<feature type="non-terminal residue" evidence="7">
    <location>
        <position position="1"/>
    </location>
</feature>
<comment type="subcellular location">
    <subcellularLocation>
        <location evidence="1">Cell membrane</location>
        <topology evidence="1">Multi-pass membrane protein</topology>
    </subcellularLocation>
</comment>
<dbReference type="SUPFAM" id="SSF52540">
    <property type="entry name" value="P-loop containing nucleoside triphosphate hydrolases"/>
    <property type="match status" value="1"/>
</dbReference>
<dbReference type="Pfam" id="PF02534">
    <property type="entry name" value="T4SS-DNA_transf"/>
    <property type="match status" value="1"/>
</dbReference>
<keyword evidence="3" id="KW-1003">Cell membrane</keyword>
<dbReference type="InterPro" id="IPR051539">
    <property type="entry name" value="T4SS-coupling_protein"/>
</dbReference>
<dbReference type="Proteomes" id="UP000287033">
    <property type="component" value="Unassembled WGS sequence"/>
</dbReference>
<comment type="similarity">
    <text evidence="2">Belongs to the VirD4/TraG family.</text>
</comment>
<evidence type="ECO:0000256" key="5">
    <source>
        <dbReference type="ARBA" id="ARBA00022989"/>
    </source>
</evidence>
<dbReference type="PANTHER" id="PTHR37937">
    <property type="entry name" value="CONJUGATIVE TRANSFER: DNA TRANSPORT"/>
    <property type="match status" value="1"/>
</dbReference>
<dbReference type="PANTHER" id="PTHR37937:SF1">
    <property type="entry name" value="CONJUGATIVE TRANSFER: DNA TRANSPORT"/>
    <property type="match status" value="1"/>
</dbReference>
<evidence type="ECO:0000313" key="7">
    <source>
        <dbReference type="EMBL" id="GCC47384.1"/>
    </source>
</evidence>
<keyword evidence="5" id="KW-1133">Transmembrane helix</keyword>
<evidence type="ECO:0000313" key="8">
    <source>
        <dbReference type="Proteomes" id="UP000287033"/>
    </source>
</evidence>
<feature type="non-terminal residue" evidence="7">
    <location>
        <position position="212"/>
    </location>
</feature>
<keyword evidence="6" id="KW-0472">Membrane</keyword>
<sequence length="212" mass="23048">GMLGAILRQRPLPLHGSARFASEREIKAAGLRSAEGILLGRKDGALLCFGGSEHVLVYAPTRAGKGVGYVIPNLLNWPDSVVVLDVKKENWDRSAGFRAAHGQEVHLFDPLEENGRTARYNPLSYVRSDPADLYDDLQRIAVMLFPAESRGDPFWFEAARSAFVAIGGYVAETPGLPLTIGEILHQLSASSDLKSHFEKLITARKSGPSPLS</sequence>
<evidence type="ECO:0000256" key="6">
    <source>
        <dbReference type="ARBA" id="ARBA00023136"/>
    </source>
</evidence>
<evidence type="ECO:0000256" key="1">
    <source>
        <dbReference type="ARBA" id="ARBA00004651"/>
    </source>
</evidence>
<evidence type="ECO:0008006" key="9">
    <source>
        <dbReference type="Google" id="ProtNLM"/>
    </source>
</evidence>
<dbReference type="OrthoDB" id="207081at2759"/>
<dbReference type="EMBL" id="BEZZ01215363">
    <property type="protein sequence ID" value="GCC47384.1"/>
    <property type="molecule type" value="Genomic_DNA"/>
</dbReference>
<evidence type="ECO:0000256" key="2">
    <source>
        <dbReference type="ARBA" id="ARBA00008806"/>
    </source>
</evidence>
<dbReference type="InterPro" id="IPR027417">
    <property type="entry name" value="P-loop_NTPase"/>
</dbReference>
<evidence type="ECO:0000256" key="4">
    <source>
        <dbReference type="ARBA" id="ARBA00022692"/>
    </source>
</evidence>
<accession>A0A401TXK5</accession>
<protein>
    <recommendedName>
        <fullName evidence="9">Type IV secretory system conjugative DNA transfer family protein</fullName>
    </recommendedName>
</protein>
<dbReference type="CDD" id="cd01127">
    <property type="entry name" value="TrwB_TraG_TraD_VirD4"/>
    <property type="match status" value="1"/>
</dbReference>
<dbReference type="AlphaFoldDB" id="A0A401TXK5"/>
<dbReference type="GO" id="GO:0005886">
    <property type="term" value="C:plasma membrane"/>
    <property type="evidence" value="ECO:0007669"/>
    <property type="project" value="UniProtKB-SubCell"/>
</dbReference>